<dbReference type="CDD" id="cd06170">
    <property type="entry name" value="LuxR_C_like"/>
    <property type="match status" value="1"/>
</dbReference>
<dbReference type="Proteomes" id="UP000629025">
    <property type="component" value="Unassembled WGS sequence"/>
</dbReference>
<dbReference type="InterPro" id="IPR016032">
    <property type="entry name" value="Sig_transdc_resp-reg_C-effctor"/>
</dbReference>
<dbReference type="RefSeq" id="WP_188745580.1">
    <property type="nucleotide sequence ID" value="NZ_BMIJ01000001.1"/>
</dbReference>
<dbReference type="PANTHER" id="PTHR44688">
    <property type="entry name" value="DNA-BINDING TRANSCRIPTIONAL ACTIVATOR DEVR_DOSR"/>
    <property type="match status" value="1"/>
</dbReference>
<evidence type="ECO:0000256" key="1">
    <source>
        <dbReference type="ARBA" id="ARBA00023015"/>
    </source>
</evidence>
<dbReference type="PROSITE" id="PS50043">
    <property type="entry name" value="HTH_LUXR_2"/>
    <property type="match status" value="1"/>
</dbReference>
<dbReference type="SUPFAM" id="SSF46894">
    <property type="entry name" value="C-terminal effector domain of the bipartite response regulators"/>
    <property type="match status" value="1"/>
</dbReference>
<evidence type="ECO:0000259" key="4">
    <source>
        <dbReference type="PROSITE" id="PS50043"/>
    </source>
</evidence>
<keyword evidence="2" id="KW-0238">DNA-binding</keyword>
<dbReference type="PROSITE" id="PS00622">
    <property type="entry name" value="HTH_LUXR_1"/>
    <property type="match status" value="1"/>
</dbReference>
<dbReference type="EMBL" id="BMIJ01000001">
    <property type="protein sequence ID" value="GGB82775.1"/>
    <property type="molecule type" value="Genomic_DNA"/>
</dbReference>
<evidence type="ECO:0000313" key="5">
    <source>
        <dbReference type="EMBL" id="GGB82775.1"/>
    </source>
</evidence>
<reference evidence="6" key="1">
    <citation type="journal article" date="2019" name="Int. J. Syst. Evol. Microbiol.">
        <title>The Global Catalogue of Microorganisms (GCM) 10K type strain sequencing project: providing services to taxonomists for standard genome sequencing and annotation.</title>
        <authorList>
            <consortium name="The Broad Institute Genomics Platform"/>
            <consortium name="The Broad Institute Genome Sequencing Center for Infectious Disease"/>
            <person name="Wu L."/>
            <person name="Ma J."/>
        </authorList>
    </citation>
    <scope>NUCLEOTIDE SEQUENCE [LARGE SCALE GENOMIC DNA]</scope>
    <source>
        <strain evidence="6">CGMCC 1.15341</strain>
    </source>
</reference>
<dbReference type="PANTHER" id="PTHR44688:SF16">
    <property type="entry name" value="DNA-BINDING TRANSCRIPTIONAL ACTIVATOR DEVR_DOSR"/>
    <property type="match status" value="1"/>
</dbReference>
<dbReference type="InterPro" id="IPR000792">
    <property type="entry name" value="Tscrpt_reg_LuxR_C"/>
</dbReference>
<accession>A0ABQ1K218</accession>
<comment type="caution">
    <text evidence="5">The sequence shown here is derived from an EMBL/GenBank/DDBJ whole genome shotgun (WGS) entry which is preliminary data.</text>
</comment>
<dbReference type="InterPro" id="IPR036388">
    <property type="entry name" value="WH-like_DNA-bd_sf"/>
</dbReference>
<sequence>MSDTYQTINLQDSWQKNLAVLIDHIRLRSFPRVLVEVLASYCHFDTSLIVTYKKSFKPIVIHPIDPSEQSSTLRSFLNNGYYLLDPLFDAIQNETVSGVTRLAEYAPDSFEETDFYQECYQYFGIVDEIVMIIKLDSEVTCAISLGRCKGLGTITRSELRALQEIYPVISALFRQFWLAQAGEYVQYEESDDSVKQALKSFGSGVLTQREREITHLILKGNSSKAIADKLNISVGTVKVHRKNIHAKLDTSTQSEIFTLFLGHLKALSVEPHLT</sequence>
<keyword evidence="6" id="KW-1185">Reference proteome</keyword>
<organism evidence="5 6">
    <name type="scientific">Marinobacterium zhoushanense</name>
    <dbReference type="NCBI Taxonomy" id="1679163"/>
    <lineage>
        <taxon>Bacteria</taxon>
        <taxon>Pseudomonadati</taxon>
        <taxon>Pseudomonadota</taxon>
        <taxon>Gammaproteobacteria</taxon>
        <taxon>Oceanospirillales</taxon>
        <taxon>Oceanospirillaceae</taxon>
        <taxon>Marinobacterium</taxon>
    </lineage>
</organism>
<dbReference type="Gene3D" id="1.10.10.10">
    <property type="entry name" value="Winged helix-like DNA-binding domain superfamily/Winged helix DNA-binding domain"/>
    <property type="match status" value="1"/>
</dbReference>
<dbReference type="Pfam" id="PF00196">
    <property type="entry name" value="GerE"/>
    <property type="match status" value="1"/>
</dbReference>
<dbReference type="SMART" id="SM00421">
    <property type="entry name" value="HTH_LUXR"/>
    <property type="match status" value="1"/>
</dbReference>
<dbReference type="PRINTS" id="PR00038">
    <property type="entry name" value="HTHLUXR"/>
</dbReference>
<protein>
    <submittedName>
        <fullName evidence="5">Helix-turn-helix transcriptional regulator</fullName>
    </submittedName>
</protein>
<evidence type="ECO:0000256" key="3">
    <source>
        <dbReference type="ARBA" id="ARBA00023163"/>
    </source>
</evidence>
<evidence type="ECO:0000313" key="6">
    <source>
        <dbReference type="Proteomes" id="UP000629025"/>
    </source>
</evidence>
<keyword evidence="1" id="KW-0805">Transcription regulation</keyword>
<feature type="domain" description="HTH luxR-type" evidence="4">
    <location>
        <begin position="199"/>
        <end position="264"/>
    </location>
</feature>
<proteinExistence type="predicted"/>
<keyword evidence="3" id="KW-0804">Transcription</keyword>
<evidence type="ECO:0000256" key="2">
    <source>
        <dbReference type="ARBA" id="ARBA00023125"/>
    </source>
</evidence>
<name>A0ABQ1K218_9GAMM</name>
<gene>
    <name evidence="5" type="ORF">GCM10011352_05740</name>
</gene>